<evidence type="ECO:0000256" key="1">
    <source>
        <dbReference type="SAM" id="SignalP"/>
    </source>
</evidence>
<sequence>MRLGIIHIAFFGTLMCANARVTPWQDCSNLIKPLSEALDTSASSTSKWLDQAGIKIKDEFCKFDRRDRRARNTGWFQWAKRQPPAPWYEEFLGIDPPAHLCDLGIEVRKVFQRAAGASNTPLKRGFRFSQKTSSASSRSSVSTTRSYMVYTTSSSVPYKVMGKMLWKIAKFGVLVSSSSNPYYVMERSCGRSPSSASWSTWRCFGGHCSGLLAFVASEY</sequence>
<keyword evidence="3" id="KW-1185">Reference proteome</keyword>
<feature type="signal peptide" evidence="1">
    <location>
        <begin position="1"/>
        <end position="19"/>
    </location>
</feature>
<reference evidence="2" key="1">
    <citation type="submission" date="2023-10" db="EMBL/GenBank/DDBJ databases">
        <authorList>
            <person name="Hackl T."/>
        </authorList>
    </citation>
    <scope>NUCLEOTIDE SEQUENCE</scope>
</reference>
<dbReference type="Proteomes" id="UP001295740">
    <property type="component" value="Unassembled WGS sequence"/>
</dbReference>
<proteinExistence type="predicted"/>
<organism evidence="2 3">
    <name type="scientific">Anthostomella pinea</name>
    <dbReference type="NCBI Taxonomy" id="933095"/>
    <lineage>
        <taxon>Eukaryota</taxon>
        <taxon>Fungi</taxon>
        <taxon>Dikarya</taxon>
        <taxon>Ascomycota</taxon>
        <taxon>Pezizomycotina</taxon>
        <taxon>Sordariomycetes</taxon>
        <taxon>Xylariomycetidae</taxon>
        <taxon>Xylariales</taxon>
        <taxon>Xylariaceae</taxon>
        <taxon>Anthostomella</taxon>
    </lineage>
</organism>
<name>A0AAI8VRM0_9PEZI</name>
<accession>A0AAI8VRM0</accession>
<feature type="chain" id="PRO_5042595268" evidence="1">
    <location>
        <begin position="20"/>
        <end position="219"/>
    </location>
</feature>
<dbReference type="EMBL" id="CAUWAG010000012">
    <property type="protein sequence ID" value="CAJ2509474.1"/>
    <property type="molecule type" value="Genomic_DNA"/>
</dbReference>
<comment type="caution">
    <text evidence="2">The sequence shown here is derived from an EMBL/GenBank/DDBJ whole genome shotgun (WGS) entry which is preliminary data.</text>
</comment>
<dbReference type="AlphaFoldDB" id="A0AAI8VRM0"/>
<keyword evidence="1" id="KW-0732">Signal</keyword>
<evidence type="ECO:0000313" key="2">
    <source>
        <dbReference type="EMBL" id="CAJ2509474.1"/>
    </source>
</evidence>
<gene>
    <name evidence="2" type="ORF">KHLLAP_LOCUS9942</name>
</gene>
<protein>
    <submittedName>
        <fullName evidence="2">Uu.00g145000.m01.CDS01</fullName>
    </submittedName>
</protein>
<evidence type="ECO:0000313" key="3">
    <source>
        <dbReference type="Proteomes" id="UP001295740"/>
    </source>
</evidence>